<evidence type="ECO:0008006" key="3">
    <source>
        <dbReference type="Google" id="ProtNLM"/>
    </source>
</evidence>
<reference evidence="1" key="2">
    <citation type="submission" date="2023-01" db="EMBL/GenBank/DDBJ databases">
        <title>Draft genome sequence of Agaribacter marinus strain NBRC 110023.</title>
        <authorList>
            <person name="Sun Q."/>
            <person name="Mori K."/>
        </authorList>
    </citation>
    <scope>NUCLEOTIDE SEQUENCE</scope>
    <source>
        <strain evidence="1">NBRC 110023</strain>
    </source>
</reference>
<organism evidence="1 2">
    <name type="scientific">Agaribacter marinus</name>
    <dbReference type="NCBI Taxonomy" id="1431249"/>
    <lineage>
        <taxon>Bacteria</taxon>
        <taxon>Pseudomonadati</taxon>
        <taxon>Pseudomonadota</taxon>
        <taxon>Gammaproteobacteria</taxon>
        <taxon>Alteromonadales</taxon>
        <taxon>Alteromonadaceae</taxon>
        <taxon>Agaribacter</taxon>
    </lineage>
</organism>
<evidence type="ECO:0000313" key="2">
    <source>
        <dbReference type="Proteomes" id="UP001156601"/>
    </source>
</evidence>
<evidence type="ECO:0000313" key="1">
    <source>
        <dbReference type="EMBL" id="GLR73089.1"/>
    </source>
</evidence>
<reference evidence="1" key="1">
    <citation type="journal article" date="2014" name="Int. J. Syst. Evol. Microbiol.">
        <title>Complete genome sequence of Corynebacterium casei LMG S-19264T (=DSM 44701T), isolated from a smear-ripened cheese.</title>
        <authorList>
            <consortium name="US DOE Joint Genome Institute (JGI-PGF)"/>
            <person name="Walter F."/>
            <person name="Albersmeier A."/>
            <person name="Kalinowski J."/>
            <person name="Ruckert C."/>
        </authorList>
    </citation>
    <scope>NUCLEOTIDE SEQUENCE</scope>
    <source>
        <strain evidence="1">NBRC 110023</strain>
    </source>
</reference>
<gene>
    <name evidence="1" type="ORF">GCM10007852_39970</name>
</gene>
<dbReference type="SUPFAM" id="SSF54909">
    <property type="entry name" value="Dimeric alpha+beta barrel"/>
    <property type="match status" value="1"/>
</dbReference>
<dbReference type="PANTHER" id="PTHR37828">
    <property type="entry name" value="GSR2449 PROTEIN"/>
    <property type="match status" value="1"/>
</dbReference>
<accession>A0AA37T4Q7</accession>
<dbReference type="Gene3D" id="3.30.70.1060">
    <property type="entry name" value="Dimeric alpha+beta barrel"/>
    <property type="match status" value="1"/>
</dbReference>
<dbReference type="EMBL" id="BSOT01000020">
    <property type="protein sequence ID" value="GLR73089.1"/>
    <property type="molecule type" value="Genomic_DNA"/>
</dbReference>
<dbReference type="AlphaFoldDB" id="A0AA37T4Q7"/>
<proteinExistence type="predicted"/>
<dbReference type="InterPro" id="IPR011008">
    <property type="entry name" value="Dimeric_a/b-barrel"/>
</dbReference>
<dbReference type="Proteomes" id="UP001156601">
    <property type="component" value="Unassembled WGS sequence"/>
</dbReference>
<name>A0AA37T4Q7_9ALTE</name>
<keyword evidence="2" id="KW-1185">Reference proteome</keyword>
<comment type="caution">
    <text evidence="1">The sequence shown here is derived from an EMBL/GenBank/DDBJ whole genome shotgun (WGS) entry which is preliminary data.</text>
</comment>
<protein>
    <recommendedName>
        <fullName evidence="3">YCII-related domain-containing protein</fullName>
    </recommendedName>
</protein>
<dbReference type="PANTHER" id="PTHR37828:SF1">
    <property type="entry name" value="YCII-RELATED DOMAIN-CONTAINING PROTEIN"/>
    <property type="match status" value="1"/>
</dbReference>
<sequence length="101" mass="11056">MYIVNLLFSQNKEKAGEFMNAHNRWIKQGFEDKVFLLVGAIESGAGGAILAHGESKAALEQRVSQDPFVVEKVVCAEIVEITPKKSDSRLAFLVNSTSSNT</sequence>